<dbReference type="InterPro" id="IPR037143">
    <property type="entry name" value="4-PPantetheinyl_Trfase_dom_sf"/>
</dbReference>
<accession>A0A550I668</accession>
<evidence type="ECO:0000259" key="2">
    <source>
        <dbReference type="Pfam" id="PF01648"/>
    </source>
</evidence>
<dbReference type="EMBL" id="VHSF01000001">
    <property type="protein sequence ID" value="TRO66474.1"/>
    <property type="molecule type" value="Genomic_DNA"/>
</dbReference>
<dbReference type="GO" id="GO:0008897">
    <property type="term" value="F:holo-[acyl-carrier-protein] synthase activity"/>
    <property type="evidence" value="ECO:0007669"/>
    <property type="project" value="InterPro"/>
</dbReference>
<dbReference type="OrthoDB" id="663853at2"/>
<dbReference type="RefSeq" id="WP_143409242.1">
    <property type="nucleotide sequence ID" value="NZ_VHSF01000001.1"/>
</dbReference>
<evidence type="ECO:0000313" key="4">
    <source>
        <dbReference type="Proteomes" id="UP000315131"/>
    </source>
</evidence>
<gene>
    <name evidence="3" type="ORF">FGM01_00920</name>
</gene>
<dbReference type="SUPFAM" id="SSF56214">
    <property type="entry name" value="4'-phosphopantetheinyl transferase"/>
    <property type="match status" value="1"/>
</dbReference>
<keyword evidence="1 3" id="KW-0808">Transferase</keyword>
<reference evidence="3 4" key="1">
    <citation type="submission" date="2019-06" db="EMBL/GenBank/DDBJ databases">
        <title>Gramella sabulilitoris sp. nov., isolated from a marine sand.</title>
        <authorList>
            <person name="Yoon J.-H."/>
        </authorList>
    </citation>
    <scope>NUCLEOTIDE SEQUENCE [LARGE SCALE GENOMIC DNA]</scope>
    <source>
        <strain evidence="3 4">HSMS-1</strain>
    </source>
</reference>
<evidence type="ECO:0000256" key="1">
    <source>
        <dbReference type="ARBA" id="ARBA00022679"/>
    </source>
</evidence>
<dbReference type="GO" id="GO:0000287">
    <property type="term" value="F:magnesium ion binding"/>
    <property type="evidence" value="ECO:0007669"/>
    <property type="project" value="InterPro"/>
</dbReference>
<keyword evidence="4" id="KW-1185">Reference proteome</keyword>
<dbReference type="AlphaFoldDB" id="A0A550I668"/>
<dbReference type="Proteomes" id="UP000315131">
    <property type="component" value="Unassembled WGS sequence"/>
</dbReference>
<sequence length="183" mass="20989">MIGNDIIDLNLARTEKKSENLRILQKICTEGEIELIKSSEDPELFFWKVWSMKETAYKAHQRLFDIPRKLNPQKYECHFNPGNKVGLVSIDGCDYNVKLSISADSIHCHTRDASIEVFTGVKNKDQILINFLASHYTKERTFDLRKNSQGIPSCYLHNLKKIIPLSVSHHGKFTAFAIPLIKS</sequence>
<proteinExistence type="predicted"/>
<evidence type="ECO:0000313" key="3">
    <source>
        <dbReference type="EMBL" id="TRO66474.1"/>
    </source>
</evidence>
<organism evidence="3 4">
    <name type="scientific">Christiangramia sabulilitoris</name>
    <dbReference type="NCBI Taxonomy" id="2583991"/>
    <lineage>
        <taxon>Bacteria</taxon>
        <taxon>Pseudomonadati</taxon>
        <taxon>Bacteroidota</taxon>
        <taxon>Flavobacteriia</taxon>
        <taxon>Flavobacteriales</taxon>
        <taxon>Flavobacteriaceae</taxon>
        <taxon>Christiangramia</taxon>
    </lineage>
</organism>
<dbReference type="Pfam" id="PF01648">
    <property type="entry name" value="ACPS"/>
    <property type="match status" value="1"/>
</dbReference>
<dbReference type="InterPro" id="IPR008278">
    <property type="entry name" value="4-PPantetheinyl_Trfase_dom"/>
</dbReference>
<dbReference type="Gene3D" id="3.90.470.20">
    <property type="entry name" value="4'-phosphopantetheinyl transferase domain"/>
    <property type="match status" value="1"/>
</dbReference>
<comment type="caution">
    <text evidence="3">The sequence shown here is derived from an EMBL/GenBank/DDBJ whole genome shotgun (WGS) entry which is preliminary data.</text>
</comment>
<protein>
    <submittedName>
        <fullName evidence="3">4-phosphopantetheinyl transferase family protein</fullName>
    </submittedName>
</protein>
<feature type="domain" description="4'-phosphopantetheinyl transferase" evidence="2">
    <location>
        <begin position="2"/>
        <end position="78"/>
    </location>
</feature>
<name>A0A550I668_9FLAO</name>